<dbReference type="PANTHER" id="PTHR21624">
    <property type="entry name" value="STEROL DESATURASE-RELATED PROTEIN"/>
    <property type="match status" value="1"/>
</dbReference>
<dbReference type="EMBL" id="SNZH01000024">
    <property type="protein sequence ID" value="TDR37729.1"/>
    <property type="molecule type" value="Genomic_DNA"/>
</dbReference>
<feature type="transmembrane region" description="Helical" evidence="7">
    <location>
        <begin position="107"/>
        <end position="125"/>
    </location>
</feature>
<dbReference type="InterPro" id="IPR051689">
    <property type="entry name" value="Sterol_desaturase/TMEM195"/>
</dbReference>
<feature type="domain" description="Fatty acid hydroxylase" evidence="8">
    <location>
        <begin position="113"/>
        <end position="245"/>
    </location>
</feature>
<accession>A0A4R6YL13</accession>
<feature type="transmembrane region" description="Helical" evidence="7">
    <location>
        <begin position="36"/>
        <end position="53"/>
    </location>
</feature>
<dbReference type="GO" id="GO:0050479">
    <property type="term" value="F:glyceryl-ether monooxygenase activity"/>
    <property type="evidence" value="ECO:0007669"/>
    <property type="project" value="TreeGrafter"/>
</dbReference>
<dbReference type="GO" id="GO:0006643">
    <property type="term" value="P:membrane lipid metabolic process"/>
    <property type="evidence" value="ECO:0007669"/>
    <property type="project" value="TreeGrafter"/>
</dbReference>
<feature type="transmembrane region" description="Helical" evidence="7">
    <location>
        <begin position="12"/>
        <end position="30"/>
    </location>
</feature>
<reference evidence="9 10" key="1">
    <citation type="submission" date="2019-03" db="EMBL/GenBank/DDBJ databases">
        <title>Genomic Encyclopedia of Type Strains, Phase IV (KMG-IV): sequencing the most valuable type-strain genomes for metagenomic binning, comparative biology and taxonomic classification.</title>
        <authorList>
            <person name="Goeker M."/>
        </authorList>
    </citation>
    <scope>NUCLEOTIDE SEQUENCE [LARGE SCALE GENOMIC DNA]</scope>
    <source>
        <strain evidence="9 10">DSM 21667</strain>
    </source>
</reference>
<keyword evidence="10" id="KW-1185">Reference proteome</keyword>
<evidence type="ECO:0000256" key="5">
    <source>
        <dbReference type="ARBA" id="ARBA00023098"/>
    </source>
</evidence>
<proteinExistence type="predicted"/>
<keyword evidence="6 7" id="KW-0472">Membrane</keyword>
<dbReference type="AlphaFoldDB" id="A0A4R6YL13"/>
<keyword evidence="5" id="KW-0443">Lipid metabolism</keyword>
<dbReference type="GO" id="GO:0012505">
    <property type="term" value="C:endomembrane system"/>
    <property type="evidence" value="ECO:0007669"/>
    <property type="project" value="UniProtKB-SubCell"/>
</dbReference>
<evidence type="ECO:0000256" key="2">
    <source>
        <dbReference type="ARBA" id="ARBA00022692"/>
    </source>
</evidence>
<keyword evidence="3 7" id="KW-1133">Transmembrane helix</keyword>
<evidence type="ECO:0000256" key="4">
    <source>
        <dbReference type="ARBA" id="ARBA00023002"/>
    </source>
</evidence>
<gene>
    <name evidence="9" type="ORF">DFR29_12426</name>
</gene>
<evidence type="ECO:0000259" key="8">
    <source>
        <dbReference type="Pfam" id="PF04116"/>
    </source>
</evidence>
<name>A0A4R6YL13_9GAMM</name>
<sequence>MSVVVLRYGAYPLVIGAMAVLAIQVLAGVLPVWPTLLMAAAVGIGAVALLERLQPFEPAWQHDYGDTRADQLHGLVNFGLLAGAAYGLHALRVVMPAGVLWPTAWPAWIQCLLAGTILDLGLYAMHRVSHRFAWAWRLHAIHHSAERLYWLNGERRHPLSALLMAGPGLIAVIALGAPAVVVSVWLALLSVHLAFQHANLDYSVGPLRRWIATAELHRWHHKREYEDAQVNFGEFWMVWDRAFGTFLDRPGHVGAGDVGLREAAVPATYGAQLRWPFRTVARTDSPRGIAFETALAQGYSALEAGDATAAYAAFERAHVLGQPHTRTHVRSHVAFLRWALRQRDGREILGQVARIVAATLFTRLWMPRGNTGGARVSAFARMAIPEELATLTRETPR</sequence>
<protein>
    <submittedName>
        <fullName evidence="9">Sterol desaturase/sphingolipid hydroxylase (Fatty acid hydroxylase superfamily)</fullName>
    </submittedName>
</protein>
<evidence type="ECO:0000313" key="10">
    <source>
        <dbReference type="Proteomes" id="UP000295293"/>
    </source>
</evidence>
<dbReference type="Pfam" id="PF04116">
    <property type="entry name" value="FA_hydroxylase"/>
    <property type="match status" value="1"/>
</dbReference>
<evidence type="ECO:0000256" key="6">
    <source>
        <dbReference type="ARBA" id="ARBA00023136"/>
    </source>
</evidence>
<evidence type="ECO:0000313" key="9">
    <source>
        <dbReference type="EMBL" id="TDR37729.1"/>
    </source>
</evidence>
<dbReference type="OrthoDB" id="9770329at2"/>
<keyword evidence="2 7" id="KW-0812">Transmembrane</keyword>
<dbReference type="Proteomes" id="UP000295293">
    <property type="component" value="Unassembled WGS sequence"/>
</dbReference>
<feature type="transmembrane region" description="Helical" evidence="7">
    <location>
        <begin position="161"/>
        <end position="188"/>
    </location>
</feature>
<dbReference type="PANTHER" id="PTHR21624:SF1">
    <property type="entry name" value="ALKYLGLYCEROL MONOOXYGENASE"/>
    <property type="match status" value="1"/>
</dbReference>
<comment type="caution">
    <text evidence="9">The sequence shown here is derived from an EMBL/GenBank/DDBJ whole genome shotgun (WGS) entry which is preliminary data.</text>
</comment>
<dbReference type="GO" id="GO:0005506">
    <property type="term" value="F:iron ion binding"/>
    <property type="evidence" value="ECO:0007669"/>
    <property type="project" value="InterPro"/>
</dbReference>
<dbReference type="Pfam" id="PF12487">
    <property type="entry name" value="DUF3703"/>
    <property type="match status" value="1"/>
</dbReference>
<comment type="subcellular location">
    <subcellularLocation>
        <location evidence="1">Endomembrane system</location>
        <topology evidence="1">Multi-pass membrane protein</topology>
    </subcellularLocation>
</comment>
<dbReference type="InterPro" id="IPR022172">
    <property type="entry name" value="DUF3703"/>
</dbReference>
<dbReference type="InterPro" id="IPR006694">
    <property type="entry name" value="Fatty_acid_hydroxylase"/>
</dbReference>
<evidence type="ECO:0000256" key="1">
    <source>
        <dbReference type="ARBA" id="ARBA00004127"/>
    </source>
</evidence>
<keyword evidence="4" id="KW-0560">Oxidoreductase</keyword>
<evidence type="ECO:0000256" key="7">
    <source>
        <dbReference type="SAM" id="Phobius"/>
    </source>
</evidence>
<dbReference type="RefSeq" id="WP_133821687.1">
    <property type="nucleotide sequence ID" value="NZ_SNZH01000024.1"/>
</dbReference>
<dbReference type="GO" id="GO:0016020">
    <property type="term" value="C:membrane"/>
    <property type="evidence" value="ECO:0007669"/>
    <property type="project" value="GOC"/>
</dbReference>
<organism evidence="9 10">
    <name type="scientific">Tahibacter aquaticus</name>
    <dbReference type="NCBI Taxonomy" id="520092"/>
    <lineage>
        <taxon>Bacteria</taxon>
        <taxon>Pseudomonadati</taxon>
        <taxon>Pseudomonadota</taxon>
        <taxon>Gammaproteobacteria</taxon>
        <taxon>Lysobacterales</taxon>
        <taxon>Rhodanobacteraceae</taxon>
        <taxon>Tahibacter</taxon>
    </lineage>
</organism>
<feature type="transmembrane region" description="Helical" evidence="7">
    <location>
        <begin position="74"/>
        <end position="95"/>
    </location>
</feature>
<dbReference type="GO" id="GO:0008610">
    <property type="term" value="P:lipid biosynthetic process"/>
    <property type="evidence" value="ECO:0007669"/>
    <property type="project" value="InterPro"/>
</dbReference>
<evidence type="ECO:0000256" key="3">
    <source>
        <dbReference type="ARBA" id="ARBA00022989"/>
    </source>
</evidence>